<accession>A0ACC2HSF5</accession>
<name>A0ACC2HSF5_9PEZI</name>
<reference evidence="1" key="1">
    <citation type="submission" date="2022-11" db="EMBL/GenBank/DDBJ databases">
        <title>Genome Sequence of Nemania bipapillata.</title>
        <authorList>
            <person name="Buettner E."/>
        </authorList>
    </citation>
    <scope>NUCLEOTIDE SEQUENCE</scope>
    <source>
        <strain evidence="1">CP14</strain>
    </source>
</reference>
<dbReference type="Proteomes" id="UP001153334">
    <property type="component" value="Unassembled WGS sequence"/>
</dbReference>
<sequence length="372" mass="39574">MAIREDIVTSAVSFLQDPNVVSSPIENKLSFLRSKNLTQEEIDAAFTRAGGSPPPSSSLSAPAPTPVVSTPAQQQPYYPQYQQSPPYGWKESPPEPPKRDWRDWFIMATVVGGVGYGLYFVSKRYLYPLVAPPTPEKLDQDKTTVDEQFEKAFATLEQLAKDTEALKASEAARTEKLDKVLEDLETFVRESKSASRRQEDETERLRDDIKSINSSIPKSMAAHKDFTDSRLKEITNEVKSLKSLISQRLNSAPTSVPSPLGGPTSIYNGGSRPASANGVSAGPATTPSFGIETNGNLNGGSSNAQDESKTSASTPTPSKQDYISSLGGRSSPFGSGAPAAKASIPAWQMAATSSKAASGNAASSSSPSASSS</sequence>
<evidence type="ECO:0000313" key="2">
    <source>
        <dbReference type="Proteomes" id="UP001153334"/>
    </source>
</evidence>
<dbReference type="EMBL" id="JAPESX010003109">
    <property type="protein sequence ID" value="KAJ8105704.1"/>
    <property type="molecule type" value="Genomic_DNA"/>
</dbReference>
<keyword evidence="2" id="KW-1185">Reference proteome</keyword>
<proteinExistence type="predicted"/>
<protein>
    <submittedName>
        <fullName evidence="1">Uncharacterized protein</fullName>
    </submittedName>
</protein>
<comment type="caution">
    <text evidence="1">The sequence shown here is derived from an EMBL/GenBank/DDBJ whole genome shotgun (WGS) entry which is preliminary data.</text>
</comment>
<evidence type="ECO:0000313" key="1">
    <source>
        <dbReference type="EMBL" id="KAJ8105704.1"/>
    </source>
</evidence>
<gene>
    <name evidence="1" type="ORF">ONZ43_g7318</name>
</gene>
<organism evidence="1 2">
    <name type="scientific">Nemania bipapillata</name>
    <dbReference type="NCBI Taxonomy" id="110536"/>
    <lineage>
        <taxon>Eukaryota</taxon>
        <taxon>Fungi</taxon>
        <taxon>Dikarya</taxon>
        <taxon>Ascomycota</taxon>
        <taxon>Pezizomycotina</taxon>
        <taxon>Sordariomycetes</taxon>
        <taxon>Xylariomycetidae</taxon>
        <taxon>Xylariales</taxon>
        <taxon>Xylariaceae</taxon>
        <taxon>Nemania</taxon>
    </lineage>
</organism>